<proteinExistence type="inferred from homology"/>
<evidence type="ECO:0000256" key="9">
    <source>
        <dbReference type="ARBA" id="ARBA00022729"/>
    </source>
</evidence>
<name>A0A445C4E3_ARAHY</name>
<feature type="compositionally biased region" description="Polar residues" evidence="19">
    <location>
        <begin position="627"/>
        <end position="636"/>
    </location>
</feature>
<evidence type="ECO:0000313" key="23">
    <source>
        <dbReference type="Proteomes" id="UP000289738"/>
    </source>
</evidence>
<dbReference type="STRING" id="3818.A0A445C4E3"/>
<evidence type="ECO:0000256" key="1">
    <source>
        <dbReference type="ARBA" id="ARBA00004167"/>
    </source>
</evidence>
<keyword evidence="7" id="KW-0433">Leucine-rich repeat</keyword>
<dbReference type="GO" id="GO:0009653">
    <property type="term" value="P:anatomical structure morphogenesis"/>
    <property type="evidence" value="ECO:0007669"/>
    <property type="project" value="UniProtKB-ARBA"/>
</dbReference>
<sequence>MCVLLVIGVGASGKGMQGMWLMLFLLVAIAFGNSDIDALLELKKGFRDDPAGLVLDSWNSKSLDSNGCPQNWYGILCGEGSVTSIILDNAGLAGQFNFPAIGGLKMLRNLSVANNRFEGSILQIGQLELLEFLDLSLNKFNGLLPSNFVELRNLVYLNLSSNEFEGTLPVGFDKLSKLKYLDLNTNNFSGDIMHIFSQMGSVVHVDLSRNRFSGTPDFGLGDDSLLSSIKYLNVSHNSLTGELFAHDGMPYLDSLEVFDASNNKLEGNIPSFTFVVSLRILRLERNQLSGLLPQTLLKESSMMLSELDLSQNKIEGPIGSITSVTLRKLNLSSNKLSGALPLKIGHCAIVDLSNNMLSGNLSRIQYWGNYVEVIQLSSNSLVGTLPNETTQFLRLTELKVSNNSLEGVLSPILGTYPELREIDLSLNRLSGFLLPSFFTSTKLTKLNLSNNKFSGPIPVELRQGRNNPSVSSKNSSMVYLDLSCNNLSGVIPSKLSKLHNLAYLNLCSNKLEGTIPNDLPALRGFNVSFNNLSGVVPDNLMQFPESSFHPGNSLLILPKSRSSPKDASDFGLGEHQSHKKSAIRIALIASLVTGALVMAFVGMVIYYMVRWQKERTSKQNEARGMVQVSSSLSTREGPNRNLEAIGSSKGGSADDGGNIDALTKKAKDLCQPELVKNDEDMLSPMSFVSASNPSSSISPQFENPGFLSVSSPDKLGGYLNLFDGSLVLTGEELSCAPAEIIGRSCHGTLYKATLDSGHELAVKWLREGITKGKKEFAREVRKLGTIKHPNLVSIQGYYLGPKEHERLIVTNFINAHSLDIYLHEADKRNLQSLSLDERLRVAVEVARCLNFLHNEKAIPHGNLKSTNILLEAPDRNVRLTDYSLHRILTAAGTAEQVLNAGALGYMPPEFARSSSKPSPSLKSDVYAFGVVLLELTTGRKSGEILSQIPGAVDLTDWVRFLASENRSNECFDRFLVEQERSERASRILDEMLKVALTCILPASERPDMETVFADLSSISKQHIVMKFFKHGNNSFFSTLKLCRLCIVEFTVLSLFHLVIYKC</sequence>
<dbReference type="Gene3D" id="3.80.10.10">
    <property type="entry name" value="Ribonuclease Inhibitor"/>
    <property type="match status" value="3"/>
</dbReference>
<dbReference type="Pfam" id="PF08263">
    <property type="entry name" value="LRRNT_2"/>
    <property type="match status" value="1"/>
</dbReference>
<evidence type="ECO:0000256" key="16">
    <source>
        <dbReference type="ARBA" id="ARBA00023157"/>
    </source>
</evidence>
<evidence type="ECO:0000256" key="20">
    <source>
        <dbReference type="SAM" id="Phobius"/>
    </source>
</evidence>
<dbReference type="AlphaFoldDB" id="A0A445C4E3"/>
<dbReference type="GO" id="GO:0099402">
    <property type="term" value="P:plant organ development"/>
    <property type="evidence" value="ECO:0007669"/>
    <property type="project" value="UniProtKB-ARBA"/>
</dbReference>
<keyword evidence="15 20" id="KW-0472">Membrane</keyword>
<dbReference type="SUPFAM" id="SSF52058">
    <property type="entry name" value="L domain-like"/>
    <property type="match status" value="1"/>
</dbReference>
<keyword evidence="4" id="KW-0134">Cell wall</keyword>
<dbReference type="SMART" id="SM00369">
    <property type="entry name" value="LRR_TYP"/>
    <property type="match status" value="5"/>
</dbReference>
<comment type="similarity">
    <text evidence="18">Belongs to the polygalacturonase-inhibiting protein family.</text>
</comment>
<dbReference type="InterPro" id="IPR053059">
    <property type="entry name" value="Inactive_SerThr-Kinase_ABA"/>
</dbReference>
<feature type="transmembrane region" description="Helical" evidence="20">
    <location>
        <begin position="20"/>
        <end position="40"/>
    </location>
</feature>
<dbReference type="Gene3D" id="1.10.510.10">
    <property type="entry name" value="Transferase(Phosphotransferase) domain 1"/>
    <property type="match status" value="1"/>
</dbReference>
<reference evidence="22 23" key="1">
    <citation type="submission" date="2019-01" db="EMBL/GenBank/DDBJ databases">
        <title>Sequencing of cultivated peanut Arachis hypogaea provides insights into genome evolution and oil improvement.</title>
        <authorList>
            <person name="Chen X."/>
        </authorList>
    </citation>
    <scope>NUCLEOTIDE SEQUENCE [LARGE SCALE GENOMIC DNA]</scope>
    <source>
        <strain evidence="23">cv. Fuhuasheng</strain>
        <tissue evidence="22">Leaves</tissue>
    </source>
</reference>
<dbReference type="InterPro" id="IPR003591">
    <property type="entry name" value="Leu-rich_rpt_typical-subtyp"/>
</dbReference>
<accession>A0A445C4E3</accession>
<dbReference type="Proteomes" id="UP000289738">
    <property type="component" value="Chromosome A07"/>
</dbReference>
<dbReference type="FunFam" id="3.80.10.10:FF:000400">
    <property type="entry name" value="Nuclear pore complex protein NUP107"/>
    <property type="match status" value="1"/>
</dbReference>
<dbReference type="GO" id="GO:0005524">
    <property type="term" value="F:ATP binding"/>
    <property type="evidence" value="ECO:0007669"/>
    <property type="project" value="UniProtKB-KW"/>
</dbReference>
<evidence type="ECO:0000313" key="22">
    <source>
        <dbReference type="EMBL" id="RYR45760.1"/>
    </source>
</evidence>
<evidence type="ECO:0000256" key="17">
    <source>
        <dbReference type="ARBA" id="ARBA00023170"/>
    </source>
</evidence>
<keyword evidence="13" id="KW-0067">ATP-binding</keyword>
<evidence type="ECO:0000256" key="13">
    <source>
        <dbReference type="ARBA" id="ARBA00022840"/>
    </source>
</evidence>
<evidence type="ECO:0000256" key="6">
    <source>
        <dbReference type="ARBA" id="ARBA00022553"/>
    </source>
</evidence>
<keyword evidence="5" id="KW-0964">Secreted</keyword>
<comment type="caution">
    <text evidence="22">The sequence shown here is derived from an EMBL/GenBank/DDBJ whole genome shotgun (WGS) entry which is preliminary data.</text>
</comment>
<dbReference type="InterPro" id="IPR001245">
    <property type="entry name" value="Ser-Thr/Tyr_kinase_cat_dom"/>
</dbReference>
<comment type="subcellular location">
    <subcellularLocation>
        <location evidence="2">Membrane</location>
        <topology evidence="2">Peripheral membrane protein</topology>
    </subcellularLocation>
    <subcellularLocation>
        <location evidence="1">Membrane</location>
        <topology evidence="1">Single-pass membrane protein</topology>
    </subcellularLocation>
    <subcellularLocation>
        <location evidence="3">Secreted</location>
        <location evidence="3">Cell wall</location>
    </subcellularLocation>
</comment>
<feature type="region of interest" description="Disordered" evidence="19">
    <location>
        <begin position="620"/>
        <end position="654"/>
    </location>
</feature>
<evidence type="ECO:0000256" key="4">
    <source>
        <dbReference type="ARBA" id="ARBA00022512"/>
    </source>
</evidence>
<evidence type="ECO:0000256" key="14">
    <source>
        <dbReference type="ARBA" id="ARBA00022989"/>
    </source>
</evidence>
<dbReference type="Pfam" id="PF00560">
    <property type="entry name" value="LRR_1"/>
    <property type="match status" value="6"/>
</dbReference>
<dbReference type="GO" id="GO:0004672">
    <property type="term" value="F:protein kinase activity"/>
    <property type="evidence" value="ECO:0007669"/>
    <property type="project" value="InterPro"/>
</dbReference>
<dbReference type="PANTHER" id="PTHR48003:SF3">
    <property type="entry name" value="LEUCINE-RICH REPEAT PROTEIN KINASE FAMILY PROTEIN"/>
    <property type="match status" value="1"/>
</dbReference>
<feature type="transmembrane region" description="Helical" evidence="20">
    <location>
        <begin position="585"/>
        <end position="609"/>
    </location>
</feature>
<keyword evidence="14 20" id="KW-1133">Transmembrane helix</keyword>
<keyword evidence="10" id="KW-0677">Repeat</keyword>
<dbReference type="PROSITE" id="PS50011">
    <property type="entry name" value="PROTEIN_KINASE_DOM"/>
    <property type="match status" value="1"/>
</dbReference>
<keyword evidence="8 20" id="KW-0812">Transmembrane</keyword>
<dbReference type="InterPro" id="IPR000719">
    <property type="entry name" value="Prot_kinase_dom"/>
</dbReference>
<feature type="domain" description="Protein kinase" evidence="21">
    <location>
        <begin position="735"/>
        <end position="1025"/>
    </location>
</feature>
<dbReference type="FunFam" id="3.30.200.20:FF:000486">
    <property type="entry name" value="Leucine-rich repeat receptor-like protein kinase"/>
    <property type="match status" value="1"/>
</dbReference>
<evidence type="ECO:0000256" key="7">
    <source>
        <dbReference type="ARBA" id="ARBA00022614"/>
    </source>
</evidence>
<dbReference type="PANTHER" id="PTHR48003">
    <property type="entry name" value="OS07G0626500 PROTEIN"/>
    <property type="match status" value="1"/>
</dbReference>
<dbReference type="FunFam" id="3.80.10.10:FF:000095">
    <property type="entry name" value="LRR receptor-like serine/threonine-protein kinase GSO1"/>
    <property type="match status" value="1"/>
</dbReference>
<evidence type="ECO:0000256" key="11">
    <source>
        <dbReference type="ARBA" id="ARBA00022741"/>
    </source>
</evidence>
<dbReference type="GO" id="GO:0006952">
    <property type="term" value="P:defense response"/>
    <property type="evidence" value="ECO:0007669"/>
    <property type="project" value="UniProtKB-KW"/>
</dbReference>
<protein>
    <recommendedName>
        <fullName evidence="21">Protein kinase domain-containing protein</fullName>
    </recommendedName>
</protein>
<keyword evidence="11" id="KW-0547">Nucleotide-binding</keyword>
<evidence type="ECO:0000256" key="2">
    <source>
        <dbReference type="ARBA" id="ARBA00004170"/>
    </source>
</evidence>
<keyword evidence="16" id="KW-1015">Disulfide bond</keyword>
<dbReference type="Gene3D" id="3.30.200.20">
    <property type="entry name" value="Phosphorylase Kinase, domain 1"/>
    <property type="match status" value="1"/>
</dbReference>
<evidence type="ECO:0000259" key="21">
    <source>
        <dbReference type="PROSITE" id="PS50011"/>
    </source>
</evidence>
<dbReference type="InterPro" id="IPR011009">
    <property type="entry name" value="Kinase-like_dom_sf"/>
</dbReference>
<dbReference type="SUPFAM" id="SSF56112">
    <property type="entry name" value="Protein kinase-like (PK-like)"/>
    <property type="match status" value="1"/>
</dbReference>
<evidence type="ECO:0000256" key="5">
    <source>
        <dbReference type="ARBA" id="ARBA00022525"/>
    </source>
</evidence>
<dbReference type="EMBL" id="SDMP01000007">
    <property type="protein sequence ID" value="RYR45760.1"/>
    <property type="molecule type" value="Genomic_DNA"/>
</dbReference>
<dbReference type="Pfam" id="PF07714">
    <property type="entry name" value="PK_Tyr_Ser-Thr"/>
    <property type="match status" value="1"/>
</dbReference>
<dbReference type="InterPro" id="IPR032675">
    <property type="entry name" value="LRR_dom_sf"/>
</dbReference>
<keyword evidence="9" id="KW-0732">Signal</keyword>
<keyword evidence="12" id="KW-0611">Plant defense</keyword>
<organism evidence="22 23">
    <name type="scientific">Arachis hypogaea</name>
    <name type="common">Peanut</name>
    <dbReference type="NCBI Taxonomy" id="3818"/>
    <lineage>
        <taxon>Eukaryota</taxon>
        <taxon>Viridiplantae</taxon>
        <taxon>Streptophyta</taxon>
        <taxon>Embryophyta</taxon>
        <taxon>Tracheophyta</taxon>
        <taxon>Spermatophyta</taxon>
        <taxon>Magnoliopsida</taxon>
        <taxon>eudicotyledons</taxon>
        <taxon>Gunneridae</taxon>
        <taxon>Pentapetalae</taxon>
        <taxon>rosids</taxon>
        <taxon>fabids</taxon>
        <taxon>Fabales</taxon>
        <taxon>Fabaceae</taxon>
        <taxon>Papilionoideae</taxon>
        <taxon>50 kb inversion clade</taxon>
        <taxon>dalbergioids sensu lato</taxon>
        <taxon>Dalbergieae</taxon>
        <taxon>Pterocarpus clade</taxon>
        <taxon>Arachis</taxon>
    </lineage>
</organism>
<evidence type="ECO:0000256" key="8">
    <source>
        <dbReference type="ARBA" id="ARBA00022692"/>
    </source>
</evidence>
<evidence type="ECO:0000256" key="19">
    <source>
        <dbReference type="SAM" id="MobiDB-lite"/>
    </source>
</evidence>
<keyword evidence="23" id="KW-1185">Reference proteome</keyword>
<dbReference type="InterPro" id="IPR001611">
    <property type="entry name" value="Leu-rich_rpt"/>
</dbReference>
<dbReference type="GO" id="GO:0016020">
    <property type="term" value="C:membrane"/>
    <property type="evidence" value="ECO:0007669"/>
    <property type="project" value="UniProtKB-SubCell"/>
</dbReference>
<evidence type="ECO:0000256" key="15">
    <source>
        <dbReference type="ARBA" id="ARBA00023136"/>
    </source>
</evidence>
<evidence type="ECO:0000256" key="3">
    <source>
        <dbReference type="ARBA" id="ARBA00004191"/>
    </source>
</evidence>
<gene>
    <name evidence="22" type="ORF">Ahy_A07g031559</name>
</gene>
<evidence type="ECO:0000256" key="18">
    <source>
        <dbReference type="ARBA" id="ARBA00038043"/>
    </source>
</evidence>
<dbReference type="InterPro" id="IPR013210">
    <property type="entry name" value="LRR_N_plant-typ"/>
</dbReference>
<evidence type="ECO:0000256" key="12">
    <source>
        <dbReference type="ARBA" id="ARBA00022821"/>
    </source>
</evidence>
<keyword evidence="17" id="KW-0675">Receptor</keyword>
<keyword evidence="6" id="KW-0597">Phosphoprotein</keyword>
<evidence type="ECO:0000256" key="10">
    <source>
        <dbReference type="ARBA" id="ARBA00022737"/>
    </source>
</evidence>